<dbReference type="AlphaFoldDB" id="A0A2M7G1I1"/>
<comment type="caution">
    <text evidence="1">The sequence shown here is derived from an EMBL/GenBank/DDBJ whole genome shotgun (WGS) entry which is preliminary data.</text>
</comment>
<evidence type="ECO:0000313" key="1">
    <source>
        <dbReference type="EMBL" id="PIW15560.1"/>
    </source>
</evidence>
<proteinExistence type="predicted"/>
<organism evidence="1 2">
    <name type="scientific">bacterium (Candidatus Blackallbacteria) CG17_big_fil_post_rev_8_21_14_2_50_48_46</name>
    <dbReference type="NCBI Taxonomy" id="2014261"/>
    <lineage>
        <taxon>Bacteria</taxon>
        <taxon>Candidatus Blackallbacteria</taxon>
    </lineage>
</organism>
<dbReference type="Proteomes" id="UP000231019">
    <property type="component" value="Unassembled WGS sequence"/>
</dbReference>
<sequence length="131" mass="15439">MEIVITAWALDAYLELKHKHIFTQEDYENLIRPKALLLKDFPQSTEFSNNKFWSPATFQGQTIPDGFKMKWHQLGSGRVQLRLPVGIFDSAFLCEAYVKSNEKAERRYLARFKTHLELIRRQQFTTCGRLE</sequence>
<evidence type="ECO:0000313" key="2">
    <source>
        <dbReference type="Proteomes" id="UP000231019"/>
    </source>
</evidence>
<dbReference type="EMBL" id="PFFQ01000050">
    <property type="protein sequence ID" value="PIW15560.1"/>
    <property type="molecule type" value="Genomic_DNA"/>
</dbReference>
<reference evidence="1 2" key="1">
    <citation type="submission" date="2017-09" db="EMBL/GenBank/DDBJ databases">
        <title>Depth-based differentiation of microbial function through sediment-hosted aquifers and enrichment of novel symbionts in the deep terrestrial subsurface.</title>
        <authorList>
            <person name="Probst A.J."/>
            <person name="Ladd B."/>
            <person name="Jarett J.K."/>
            <person name="Geller-Mcgrath D.E."/>
            <person name="Sieber C.M."/>
            <person name="Emerson J.B."/>
            <person name="Anantharaman K."/>
            <person name="Thomas B.C."/>
            <person name="Malmstrom R."/>
            <person name="Stieglmeier M."/>
            <person name="Klingl A."/>
            <person name="Woyke T."/>
            <person name="Ryan C.M."/>
            <person name="Banfield J.F."/>
        </authorList>
    </citation>
    <scope>NUCLEOTIDE SEQUENCE [LARGE SCALE GENOMIC DNA]</scope>
    <source>
        <strain evidence="1">CG17_big_fil_post_rev_8_21_14_2_50_48_46</strain>
    </source>
</reference>
<gene>
    <name evidence="1" type="ORF">COW36_16560</name>
</gene>
<accession>A0A2M7G1I1</accession>
<protein>
    <submittedName>
        <fullName evidence="1">Uncharacterized protein</fullName>
    </submittedName>
</protein>
<name>A0A2M7G1I1_9BACT</name>